<protein>
    <submittedName>
        <fullName evidence="1">Uncharacterized protein</fullName>
    </submittedName>
</protein>
<dbReference type="AlphaFoldDB" id="A0A1D6ISZ1"/>
<organism evidence="1">
    <name type="scientific">Zea mays</name>
    <name type="common">Maize</name>
    <dbReference type="NCBI Taxonomy" id="4577"/>
    <lineage>
        <taxon>Eukaryota</taxon>
        <taxon>Viridiplantae</taxon>
        <taxon>Streptophyta</taxon>
        <taxon>Embryophyta</taxon>
        <taxon>Tracheophyta</taxon>
        <taxon>Spermatophyta</taxon>
        <taxon>Magnoliopsida</taxon>
        <taxon>Liliopsida</taxon>
        <taxon>Poales</taxon>
        <taxon>Poaceae</taxon>
        <taxon>PACMAD clade</taxon>
        <taxon>Panicoideae</taxon>
        <taxon>Andropogonodae</taxon>
        <taxon>Andropogoneae</taxon>
        <taxon>Tripsacinae</taxon>
        <taxon>Zea</taxon>
    </lineage>
</organism>
<accession>A0A1D6ISZ1</accession>
<name>A0A1D6ISZ1_MAIZE</name>
<dbReference type="EMBL" id="CM000786">
    <property type="protein sequence ID" value="AQK39191.1"/>
    <property type="molecule type" value="Genomic_DNA"/>
</dbReference>
<proteinExistence type="predicted"/>
<evidence type="ECO:0000313" key="1">
    <source>
        <dbReference type="EMBL" id="AQK39191.1"/>
    </source>
</evidence>
<reference evidence="1" key="1">
    <citation type="submission" date="2015-12" db="EMBL/GenBank/DDBJ databases">
        <title>Update maize B73 reference genome by single molecule sequencing technologies.</title>
        <authorList>
            <consortium name="Maize Genome Sequencing Project"/>
            <person name="Ware D."/>
        </authorList>
    </citation>
    <scope>NUCLEOTIDE SEQUENCE</scope>
    <source>
        <tissue evidence="1">Seedling</tissue>
    </source>
</reference>
<sequence length="83" mass="9898">MDRAWLLPPPARPTCDARWITYLGREPSLPQNPHCSRRQPPIYIRTKRLMLQRLDLPLLFLRLKCPGHPKEEISRRNKESSKR</sequence>
<gene>
    <name evidence="1" type="ORF">ZEAMMB73_Zm00001d023351</name>
</gene>